<keyword evidence="2" id="KW-1185">Reference proteome</keyword>
<dbReference type="InterPro" id="IPR053037">
    <property type="entry name" value="Pericyclase_pydY-like"/>
</dbReference>
<evidence type="ECO:0000313" key="1">
    <source>
        <dbReference type="EMBL" id="KAG9255070.1"/>
    </source>
</evidence>
<dbReference type="GeneID" id="70294292"/>
<reference evidence="1" key="1">
    <citation type="journal article" date="2021" name="IMA Fungus">
        <title>Genomic characterization of three marine fungi, including Emericellopsis atlantica sp. nov. with signatures of a generalist lifestyle and marine biomass degradation.</title>
        <authorList>
            <person name="Hagestad O.C."/>
            <person name="Hou L."/>
            <person name="Andersen J.H."/>
            <person name="Hansen E.H."/>
            <person name="Altermark B."/>
            <person name="Li C."/>
            <person name="Kuhnert E."/>
            <person name="Cox R.J."/>
            <person name="Crous P.W."/>
            <person name="Spatafora J.W."/>
            <person name="Lail K."/>
            <person name="Amirebrahimi M."/>
            <person name="Lipzen A."/>
            <person name="Pangilinan J."/>
            <person name="Andreopoulos W."/>
            <person name="Hayes R.D."/>
            <person name="Ng V."/>
            <person name="Grigoriev I.V."/>
            <person name="Jackson S.A."/>
            <person name="Sutton T.D.S."/>
            <person name="Dobson A.D.W."/>
            <person name="Rama T."/>
        </authorList>
    </citation>
    <scope>NUCLEOTIDE SEQUENCE</scope>
    <source>
        <strain evidence="1">TS7</strain>
    </source>
</reference>
<dbReference type="PANTHER" id="PTHR38115">
    <property type="entry name" value="LIPOCALIN-LIKE DOMAIN-CONTAINING PROTEIN"/>
    <property type="match status" value="1"/>
</dbReference>
<gene>
    <name evidence="1" type="ORF">F5Z01DRAFT_653845</name>
</gene>
<dbReference type="EMBL" id="MU251252">
    <property type="protein sequence ID" value="KAG9255070.1"/>
    <property type="molecule type" value="Genomic_DNA"/>
</dbReference>
<dbReference type="RefSeq" id="XP_046118994.1">
    <property type="nucleotide sequence ID" value="XM_046263389.1"/>
</dbReference>
<dbReference type="AlphaFoldDB" id="A0A9P7ZN32"/>
<dbReference type="PANTHER" id="PTHR38115:SF1">
    <property type="entry name" value="LIPOCALIN-LIKE DOMAIN-CONTAINING PROTEIN"/>
    <property type="match status" value="1"/>
</dbReference>
<sequence length="186" mass="20896">MAAPPEKTLKNLTGKYQLNKELSDSIEPVLVLQGIGFLIRKAIGVASISLEVNQYEAPPSPPATSTDIVTHIDIEQSASGLSSTHEKRCLDNIFREHKDWLFGEVQGKTRWVTMDEITDEHLKKGWEEGGDGQFLQSFVESKTNGWTAEQIWGFQVVDGKRRYCRNIVLLKGSDRAAVRLVYDYLG</sequence>
<evidence type="ECO:0000313" key="2">
    <source>
        <dbReference type="Proteomes" id="UP000887229"/>
    </source>
</evidence>
<dbReference type="Proteomes" id="UP000887229">
    <property type="component" value="Unassembled WGS sequence"/>
</dbReference>
<organism evidence="1 2">
    <name type="scientific">Emericellopsis atlantica</name>
    <dbReference type="NCBI Taxonomy" id="2614577"/>
    <lineage>
        <taxon>Eukaryota</taxon>
        <taxon>Fungi</taxon>
        <taxon>Dikarya</taxon>
        <taxon>Ascomycota</taxon>
        <taxon>Pezizomycotina</taxon>
        <taxon>Sordariomycetes</taxon>
        <taxon>Hypocreomycetidae</taxon>
        <taxon>Hypocreales</taxon>
        <taxon>Bionectriaceae</taxon>
        <taxon>Emericellopsis</taxon>
    </lineage>
</organism>
<dbReference type="OrthoDB" id="425354at2759"/>
<proteinExistence type="predicted"/>
<accession>A0A9P7ZN32</accession>
<name>A0A9P7ZN32_9HYPO</name>
<protein>
    <submittedName>
        <fullName evidence="1">Uncharacterized protein</fullName>
    </submittedName>
</protein>
<comment type="caution">
    <text evidence="1">The sequence shown here is derived from an EMBL/GenBank/DDBJ whole genome shotgun (WGS) entry which is preliminary data.</text>
</comment>